<comment type="caution">
    <text evidence="2">The sequence shown here is derived from an EMBL/GenBank/DDBJ whole genome shotgun (WGS) entry which is preliminary data.</text>
</comment>
<evidence type="ECO:0000259" key="1">
    <source>
        <dbReference type="PROSITE" id="PS50822"/>
    </source>
</evidence>
<evidence type="ECO:0000313" key="3">
    <source>
        <dbReference type="Proteomes" id="UP001166291"/>
    </source>
</evidence>
<organism evidence="2 3">
    <name type="scientific">Zhongshania aquimaris</name>
    <dbReference type="NCBI Taxonomy" id="2857107"/>
    <lineage>
        <taxon>Bacteria</taxon>
        <taxon>Pseudomonadati</taxon>
        <taxon>Pseudomonadota</taxon>
        <taxon>Gammaproteobacteria</taxon>
        <taxon>Cellvibrionales</taxon>
        <taxon>Spongiibacteraceae</taxon>
        <taxon>Zhongshania</taxon>
    </lineage>
</organism>
<reference evidence="2" key="1">
    <citation type="submission" date="2021-07" db="EMBL/GenBank/DDBJ databases">
        <title>Zhongshania sp. CAU 1632 isolated from seawater.</title>
        <authorList>
            <person name="Kim W."/>
        </authorList>
    </citation>
    <scope>NUCLEOTIDE SEQUENCE</scope>
    <source>
        <strain evidence="2">CAU 1632</strain>
    </source>
</reference>
<feature type="domain" description="Piwi" evidence="1">
    <location>
        <begin position="425"/>
        <end position="729"/>
    </location>
</feature>
<accession>A0ABS6VQG5</accession>
<dbReference type="Proteomes" id="UP001166291">
    <property type="component" value="Unassembled WGS sequence"/>
</dbReference>
<dbReference type="RefSeq" id="WP_219042746.1">
    <property type="nucleotide sequence ID" value="NZ_JAHWDQ010000001.1"/>
</dbReference>
<dbReference type="EMBL" id="JAHWDQ010000001">
    <property type="protein sequence ID" value="MBW2940557.1"/>
    <property type="molecule type" value="Genomic_DNA"/>
</dbReference>
<dbReference type="InterPro" id="IPR003165">
    <property type="entry name" value="Piwi"/>
</dbReference>
<dbReference type="CDD" id="cd04659">
    <property type="entry name" value="Piwi_piwi-like_ProArk"/>
    <property type="match status" value="1"/>
</dbReference>
<proteinExistence type="predicted"/>
<keyword evidence="3" id="KW-1185">Reference proteome</keyword>
<name>A0ABS6VQG5_9GAMM</name>
<dbReference type="SMART" id="SM00950">
    <property type="entry name" value="Piwi"/>
    <property type="match status" value="1"/>
</dbReference>
<dbReference type="PROSITE" id="PS50822">
    <property type="entry name" value="PIWI"/>
    <property type="match status" value="1"/>
</dbReference>
<protein>
    <recommendedName>
        <fullName evidence="1">Piwi domain-containing protein</fullName>
    </recommendedName>
</protein>
<evidence type="ECO:0000313" key="2">
    <source>
        <dbReference type="EMBL" id="MBW2940557.1"/>
    </source>
</evidence>
<sequence>MRALDAKKGTCIDQRKDRVLPVFLNAFPLKIPDVELEAIQVPYDKETLDSLRAQHGLTHSFRRQGDDILIFSADGIFPVSGAPKTIALTKNFGIFCSLVKDGLTRHFEGLGRNPSGFNPIELVSIRPDDNLLTPILGNTFPFKICAKYSIHTRYIQGHPCLVIDCSTRRILKENSLFFLNDSFDLMGRYVVSEQEDGYRKLLGSVNAINGETLSVTRTDGQIVQANAQDVYLEASRTNFDDYIMHTHGVQKDAIVERIRQDVSKFNRGENKKARIETLKKYIQSKAIPLIDGTRIEIEDAPNIQKDSGQMQKPIFVFNDNGEAEWAEKGLTQSGPYTKRTFDRNDPSICVICSQHDKGRVEQFVRKFLKGISNSKYFSNGLEGKFALGTSRVDVFATATDSIEAYKHAIECALQKKVDDGGRWDLALVQVRQSFKKLKVTENPYYLGKNLFFLHQVPVQDFTIELLAQPDYSLGYSLNNMALACYAKMGGVPWLLKSSPTLSHELVIGIGSANIGQERGADNQRIMGITTVFSGDGSYIVSNTSKAVLPDAYCEALTSVLGETIEKIQNRMNWQRGDTIRLIFHAQVKKFNKDEITAVRAVIDKYREYQIEYAFLKISENHGLHMFDSATAGLQRGRLAPSRGKTFKLSKHEMLIYLIGQRELRQDTDGHPRGVILDVHKDSTFKDIKYLSSQLHCFASHSWRSYFPNPMPVTISYSDLIARNLGWLNQLPGWNDSVMIGKIGQSQWFL</sequence>
<gene>
    <name evidence="2" type="ORF">KXJ70_07220</name>
</gene>